<dbReference type="CDD" id="cd01671">
    <property type="entry name" value="CARD"/>
    <property type="match status" value="2"/>
</dbReference>
<reference evidence="3" key="1">
    <citation type="journal article" date="2021" name="Genome Biol. Evol.">
        <title>A High-Quality Reference Genome for a Parasitic Bivalve with Doubly Uniparental Inheritance (Bivalvia: Unionida).</title>
        <authorList>
            <person name="Smith C.H."/>
        </authorList>
    </citation>
    <scope>NUCLEOTIDE SEQUENCE</scope>
    <source>
        <strain evidence="3">CHS0354</strain>
    </source>
</reference>
<feature type="region of interest" description="Disordered" evidence="1">
    <location>
        <begin position="77"/>
        <end position="109"/>
    </location>
</feature>
<feature type="region of interest" description="Disordered" evidence="1">
    <location>
        <begin position="1087"/>
        <end position="1175"/>
    </location>
</feature>
<gene>
    <name evidence="3" type="ORF">CHS0354_007621</name>
</gene>
<feature type="compositionally biased region" description="Basic and acidic residues" evidence="1">
    <location>
        <begin position="1087"/>
        <end position="1097"/>
    </location>
</feature>
<dbReference type="Gene3D" id="1.10.533.10">
    <property type="entry name" value="Death Domain, Fas"/>
    <property type="match status" value="4"/>
</dbReference>
<keyword evidence="4" id="KW-1185">Reference proteome</keyword>
<dbReference type="PROSITE" id="PS50209">
    <property type="entry name" value="CARD"/>
    <property type="match status" value="1"/>
</dbReference>
<dbReference type="Proteomes" id="UP001195483">
    <property type="component" value="Unassembled WGS sequence"/>
</dbReference>
<dbReference type="AlphaFoldDB" id="A0AAE0T3U2"/>
<feature type="compositionally biased region" description="Basic residues" evidence="1">
    <location>
        <begin position="88"/>
        <end position="105"/>
    </location>
</feature>
<dbReference type="SUPFAM" id="SSF47986">
    <property type="entry name" value="DEATH domain"/>
    <property type="match status" value="4"/>
</dbReference>
<feature type="compositionally biased region" description="Basic and acidic residues" evidence="1">
    <location>
        <begin position="1108"/>
        <end position="1120"/>
    </location>
</feature>
<feature type="compositionally biased region" description="Low complexity" evidence="1">
    <location>
        <begin position="1121"/>
        <end position="1141"/>
    </location>
</feature>
<reference evidence="3" key="3">
    <citation type="submission" date="2023-05" db="EMBL/GenBank/DDBJ databases">
        <authorList>
            <person name="Smith C.H."/>
        </authorList>
    </citation>
    <scope>NUCLEOTIDE SEQUENCE</scope>
    <source>
        <strain evidence="3">CHS0354</strain>
        <tissue evidence="3">Mantle</tissue>
    </source>
</reference>
<dbReference type="InterPro" id="IPR011029">
    <property type="entry name" value="DEATH-like_dom_sf"/>
</dbReference>
<name>A0AAE0T3U2_9BIVA</name>
<dbReference type="GO" id="GO:0042981">
    <property type="term" value="P:regulation of apoptotic process"/>
    <property type="evidence" value="ECO:0007669"/>
    <property type="project" value="InterPro"/>
</dbReference>
<protein>
    <recommendedName>
        <fullName evidence="2">CARD domain-containing protein</fullName>
    </recommendedName>
</protein>
<evidence type="ECO:0000256" key="1">
    <source>
        <dbReference type="SAM" id="MobiDB-lite"/>
    </source>
</evidence>
<evidence type="ECO:0000259" key="2">
    <source>
        <dbReference type="PROSITE" id="PS50209"/>
    </source>
</evidence>
<feature type="domain" description="CARD" evidence="2">
    <location>
        <begin position="242"/>
        <end position="326"/>
    </location>
</feature>
<accession>A0AAE0T3U2</accession>
<evidence type="ECO:0000313" key="3">
    <source>
        <dbReference type="EMBL" id="KAK3603292.1"/>
    </source>
</evidence>
<reference evidence="3" key="2">
    <citation type="journal article" date="2021" name="Genome Biol. Evol.">
        <title>Developing a high-quality reference genome for a parasitic bivalve with doubly uniparental inheritance (Bivalvia: Unionida).</title>
        <authorList>
            <person name="Smith C.H."/>
        </authorList>
    </citation>
    <scope>NUCLEOTIDE SEQUENCE</scope>
    <source>
        <strain evidence="3">CHS0354</strain>
        <tissue evidence="3">Mantle</tissue>
    </source>
</reference>
<feature type="compositionally biased region" description="Polar residues" evidence="1">
    <location>
        <begin position="1051"/>
        <end position="1060"/>
    </location>
</feature>
<sequence>MEMEDNNSDIFETQPIHKEKYCTCIESNTTCNNIEEHDATLDQGILHSLNKGNGGMPSASVQGTFCKGQGDSFVMEDISNNEKADGPKKKRRKHRVSHYRSKRTKSTNTSKMTEIDEFSGQNGANKCIQVPGESYGAMMLKRSKKSAFEIVQKSSPVSCILTMTPETVQKEFEEFISPDSGLELSLPWSNSLEKTPSSGFESCTEYGRTPTATKRGNAIDVEERDLKNIIDEQTKVDLVRKLQRNYIKIKREIDISSGLADELYQAEIIMEQDYEKVRSARDIAKRSADLLLKAIAYNITPLKLKKFIYCLRKCNYDYIADLLQNNPNQNLNRYSDLSQFSNYKSLQRKLGKLRELLLKDFDPKYVIDELLEMEVISFIDHEDIWNTQFNEQRIDCVLKCVKKNIEINLGPFCCILRKHSEWLAEKIDLLSSDQDSSGDSDANAALELSCKKGRWTGHIEGSFESIPNFNIRIELKTENAQSVDNDVVRRLEDSANLSLDATLLKIHFKCDRADKGSIIVRLQPLSIRALKKLKDSKPEDVVAILKCILTNEDLKKLEAAKLTSIEIKIEALDTTLPNPISLKEEGITKEAIVEHFTYLSTCVPNIKEFIPAFLQDDQISDESKTFLKQIISMKGEDRNEAFLRFLLQEESGRSRIIFKRQLRKMKEISILRKLGNRNEIVLKDELGKDEIQMNYSYLIDELDGREFLKIFSEKGFFNEEICDKILRSRNRRERTQVFINFVLESKYEVLALFFQELEYKHRAIYYVLTATKQASKPSAESQSMLVAMKAAICERYDEVIGETEPKAYRDAFVERKIFTDQEFEELVKICPRENRAAAFLKLLLHGNNIFALKTFLWVLKRTGNEFLANSLENDFYMYDGEEVNLPGTDCTNKCTLMTAVLEAQIIIGKESQSNCAEDEYQLLEYPLECWDLESIPIGKLLSRSDQKVINWMHSSGVENLKLAPSGKRNYLSSAETSTNKTIFQANINDNPRHSDQNVFNTVTRSDMAKIDITCAATGTSAGVIEPNSCSSNQYKKIPPCRIRRSLSYQSPQITNTCNDGESNDTRSRPKASMSLQTLIELPQDTHIYKGNDSHESNDSIVTLVPSPDVRRGDACSERHSNPSPKGSSRKSSSYSQAASPVPISPIYNSLPCHRRRRRGGCGNRRRKQCNTSNIP</sequence>
<proteinExistence type="predicted"/>
<evidence type="ECO:0000313" key="4">
    <source>
        <dbReference type="Proteomes" id="UP001195483"/>
    </source>
</evidence>
<feature type="region of interest" description="Disordered" evidence="1">
    <location>
        <begin position="1051"/>
        <end position="1071"/>
    </location>
</feature>
<dbReference type="EMBL" id="JAEAOA010000519">
    <property type="protein sequence ID" value="KAK3603292.1"/>
    <property type="molecule type" value="Genomic_DNA"/>
</dbReference>
<feature type="compositionally biased region" description="Basic residues" evidence="1">
    <location>
        <begin position="1152"/>
        <end position="1168"/>
    </location>
</feature>
<dbReference type="InterPro" id="IPR001315">
    <property type="entry name" value="CARD"/>
</dbReference>
<organism evidence="3 4">
    <name type="scientific">Potamilus streckersoni</name>
    <dbReference type="NCBI Taxonomy" id="2493646"/>
    <lineage>
        <taxon>Eukaryota</taxon>
        <taxon>Metazoa</taxon>
        <taxon>Spiralia</taxon>
        <taxon>Lophotrochozoa</taxon>
        <taxon>Mollusca</taxon>
        <taxon>Bivalvia</taxon>
        <taxon>Autobranchia</taxon>
        <taxon>Heteroconchia</taxon>
        <taxon>Palaeoheterodonta</taxon>
        <taxon>Unionida</taxon>
        <taxon>Unionoidea</taxon>
        <taxon>Unionidae</taxon>
        <taxon>Ambleminae</taxon>
        <taxon>Lampsilini</taxon>
        <taxon>Potamilus</taxon>
    </lineage>
</organism>
<comment type="caution">
    <text evidence="3">The sequence shown here is derived from an EMBL/GenBank/DDBJ whole genome shotgun (WGS) entry which is preliminary data.</text>
</comment>